<name>A0A9N9Z5R1_9HYPO</name>
<dbReference type="OrthoDB" id="10495705at2759"/>
<dbReference type="AlphaFoldDB" id="A0A9N9Z5R1"/>
<dbReference type="EMBL" id="CABFOC020000035">
    <property type="protein sequence ID" value="CAH0049394.1"/>
    <property type="molecule type" value="Genomic_DNA"/>
</dbReference>
<dbReference type="Proteomes" id="UP000775872">
    <property type="component" value="Unassembled WGS sequence"/>
</dbReference>
<keyword evidence="4" id="KW-1185">Reference proteome</keyword>
<feature type="signal peptide" evidence="2">
    <location>
        <begin position="1"/>
        <end position="18"/>
    </location>
</feature>
<reference evidence="4" key="1">
    <citation type="submission" date="2019-06" db="EMBL/GenBank/DDBJ databases">
        <authorList>
            <person name="Broberg M."/>
        </authorList>
    </citation>
    <scope>NUCLEOTIDE SEQUENCE [LARGE SCALE GENOMIC DNA]</scope>
</reference>
<evidence type="ECO:0000313" key="4">
    <source>
        <dbReference type="Proteomes" id="UP000775872"/>
    </source>
</evidence>
<proteinExistence type="predicted"/>
<organism evidence="3 4">
    <name type="scientific">Clonostachys solani</name>
    <dbReference type="NCBI Taxonomy" id="160281"/>
    <lineage>
        <taxon>Eukaryota</taxon>
        <taxon>Fungi</taxon>
        <taxon>Dikarya</taxon>
        <taxon>Ascomycota</taxon>
        <taxon>Pezizomycotina</taxon>
        <taxon>Sordariomycetes</taxon>
        <taxon>Hypocreomycetidae</taxon>
        <taxon>Hypocreales</taxon>
        <taxon>Bionectriaceae</taxon>
        <taxon>Clonostachys</taxon>
    </lineage>
</organism>
<evidence type="ECO:0000313" key="3">
    <source>
        <dbReference type="EMBL" id="CAH0049394.1"/>
    </source>
</evidence>
<keyword evidence="2" id="KW-0732">Signal</keyword>
<reference evidence="3 4" key="2">
    <citation type="submission" date="2021-10" db="EMBL/GenBank/DDBJ databases">
        <authorList>
            <person name="Piombo E."/>
        </authorList>
    </citation>
    <scope>NUCLEOTIDE SEQUENCE [LARGE SCALE GENOMIC DNA]</scope>
</reference>
<comment type="caution">
    <text evidence="3">The sequence shown here is derived from an EMBL/GenBank/DDBJ whole genome shotgun (WGS) entry which is preliminary data.</text>
</comment>
<feature type="chain" id="PRO_5040137488" description="Secreted protein" evidence="2">
    <location>
        <begin position="19"/>
        <end position="104"/>
    </location>
</feature>
<feature type="region of interest" description="Disordered" evidence="1">
    <location>
        <begin position="21"/>
        <end position="41"/>
    </location>
</feature>
<evidence type="ECO:0008006" key="5">
    <source>
        <dbReference type="Google" id="ProtNLM"/>
    </source>
</evidence>
<gene>
    <name evidence="3" type="ORF">CSOL1703_00001350</name>
</gene>
<accession>A0A9N9Z5R1</accession>
<evidence type="ECO:0000256" key="1">
    <source>
        <dbReference type="SAM" id="MobiDB-lite"/>
    </source>
</evidence>
<evidence type="ECO:0000256" key="2">
    <source>
        <dbReference type="SAM" id="SignalP"/>
    </source>
</evidence>
<protein>
    <recommendedName>
        <fullName evidence="5">Secreted protein</fullName>
    </recommendedName>
</protein>
<sequence>MLDCLLVLVLSVAGTSLAGLTTTTKDTTTPAPSTTHAPKPTSSLRVLRRELVVVLLLGWHHRLRSEPWSNTGGDALSSGILRSRYVLGQHYDEYAIDSGLRDGG</sequence>